<keyword evidence="1" id="KW-0472">Membrane</keyword>
<feature type="transmembrane region" description="Helical" evidence="1">
    <location>
        <begin position="189"/>
        <end position="208"/>
    </location>
</feature>
<feature type="transmembrane region" description="Helical" evidence="1">
    <location>
        <begin position="265"/>
        <end position="284"/>
    </location>
</feature>
<dbReference type="InterPro" id="IPR003675">
    <property type="entry name" value="Rce1/LyrA-like_dom"/>
</dbReference>
<dbReference type="Pfam" id="PF02517">
    <property type="entry name" value="Rce1-like"/>
    <property type="match status" value="1"/>
</dbReference>
<keyword evidence="4" id="KW-1185">Reference proteome</keyword>
<gene>
    <name evidence="3" type="ORF">BC739_004192</name>
</gene>
<dbReference type="EMBL" id="JACJID010000003">
    <property type="protein sequence ID" value="MBA8926986.1"/>
    <property type="molecule type" value="Genomic_DNA"/>
</dbReference>
<evidence type="ECO:0000259" key="2">
    <source>
        <dbReference type="Pfam" id="PF02517"/>
    </source>
</evidence>
<dbReference type="Proteomes" id="UP000517916">
    <property type="component" value="Unassembled WGS sequence"/>
</dbReference>
<comment type="caution">
    <text evidence="3">The sequence shown here is derived from an EMBL/GenBank/DDBJ whole genome shotgun (WGS) entry which is preliminary data.</text>
</comment>
<feature type="transmembrane region" description="Helical" evidence="1">
    <location>
        <begin position="95"/>
        <end position="115"/>
    </location>
</feature>
<evidence type="ECO:0000313" key="3">
    <source>
        <dbReference type="EMBL" id="MBA8926986.1"/>
    </source>
</evidence>
<proteinExistence type="predicted"/>
<feature type="domain" description="CAAX prenyl protease 2/Lysostaphin resistance protein A-like" evidence="2">
    <location>
        <begin position="133"/>
        <end position="224"/>
    </location>
</feature>
<dbReference type="PANTHER" id="PTHR39430:SF1">
    <property type="entry name" value="PROTEASE"/>
    <property type="match status" value="1"/>
</dbReference>
<name>A0ABR6BJC8_9PSEU</name>
<feature type="transmembrane region" description="Helical" evidence="1">
    <location>
        <begin position="165"/>
        <end position="182"/>
    </location>
</feature>
<dbReference type="PANTHER" id="PTHR39430">
    <property type="entry name" value="MEMBRANE-ASSOCIATED PROTEASE-RELATED"/>
    <property type="match status" value="1"/>
</dbReference>
<evidence type="ECO:0000256" key="1">
    <source>
        <dbReference type="SAM" id="Phobius"/>
    </source>
</evidence>
<dbReference type="RefSeq" id="WP_025355822.1">
    <property type="nucleotide sequence ID" value="NZ_BAAABQ010000074.1"/>
</dbReference>
<accession>A0ABR6BJC8</accession>
<feature type="transmembrane region" description="Helical" evidence="1">
    <location>
        <begin position="57"/>
        <end position="75"/>
    </location>
</feature>
<organism evidence="3 4">
    <name type="scientific">Kutzneria viridogrisea</name>
    <dbReference type="NCBI Taxonomy" id="47990"/>
    <lineage>
        <taxon>Bacteria</taxon>
        <taxon>Bacillati</taxon>
        <taxon>Actinomycetota</taxon>
        <taxon>Actinomycetes</taxon>
        <taxon>Pseudonocardiales</taxon>
        <taxon>Pseudonocardiaceae</taxon>
        <taxon>Kutzneria</taxon>
    </lineage>
</organism>
<protein>
    <recommendedName>
        <fullName evidence="2">CAAX prenyl protease 2/Lysostaphin resistance protein A-like domain-containing protein</fullName>
    </recommendedName>
</protein>
<reference evidence="3 4" key="1">
    <citation type="submission" date="2020-08" db="EMBL/GenBank/DDBJ databases">
        <title>Genomic Encyclopedia of Archaeal and Bacterial Type Strains, Phase II (KMG-II): from individual species to whole genera.</title>
        <authorList>
            <person name="Goeker M."/>
        </authorList>
    </citation>
    <scope>NUCLEOTIDE SEQUENCE [LARGE SCALE GENOMIC DNA]</scope>
    <source>
        <strain evidence="3 4">DSM 43850</strain>
    </source>
</reference>
<sequence>MTNPLLDGMNSARRPTGPITAVLVLLAAFLLGQMVIAGLLSALLGIPLTFASLPGQLFATVVAFGATLLLVLAWVRWREGRPIATVGFQTSPVRAVPGAVAGFAMFGVVVLIGFAAGQLRFDGGFDASMTGGVLLALLGFCVQGSTEEVLCRGLLMQAAHRKWGLPAAVAVQAVVFTALHLANPDGFSALPVLNLLLFAVFLAGWALWEGGLWGACAWHAVWNWTQGNVFGVLVSGNEVRTSLLHTRNTGAATELLTGGGFGLEGSLATTLVLAVGVAVVFTLYRRGSRAD</sequence>
<feature type="transmembrane region" description="Helical" evidence="1">
    <location>
        <begin position="20"/>
        <end position="45"/>
    </location>
</feature>
<keyword evidence="1" id="KW-1133">Transmembrane helix</keyword>
<keyword evidence="1" id="KW-0812">Transmembrane</keyword>
<evidence type="ECO:0000313" key="4">
    <source>
        <dbReference type="Proteomes" id="UP000517916"/>
    </source>
</evidence>